<evidence type="ECO:0000256" key="10">
    <source>
        <dbReference type="ARBA" id="ARBA00022982"/>
    </source>
</evidence>
<evidence type="ECO:0000256" key="12">
    <source>
        <dbReference type="ARBA" id="ARBA00023128"/>
    </source>
</evidence>
<evidence type="ECO:0000256" key="3">
    <source>
        <dbReference type="ARBA" id="ARBA00009508"/>
    </source>
</evidence>
<dbReference type="Proteomes" id="UP000827986">
    <property type="component" value="Unassembled WGS sequence"/>
</dbReference>
<dbReference type="InterPro" id="IPR033034">
    <property type="entry name" value="NDUFB9"/>
</dbReference>
<evidence type="ECO:0000256" key="9">
    <source>
        <dbReference type="ARBA" id="ARBA00022792"/>
    </source>
</evidence>
<dbReference type="GO" id="GO:0006120">
    <property type="term" value="P:mitochondrial electron transport, NADH to ubiquinone"/>
    <property type="evidence" value="ECO:0007669"/>
    <property type="project" value="InterPro"/>
</dbReference>
<evidence type="ECO:0000256" key="6">
    <source>
        <dbReference type="ARBA" id="ARBA00022448"/>
    </source>
</evidence>
<feature type="domain" description="Complex 1 LYR protein" evidence="16">
    <location>
        <begin position="11"/>
        <end position="65"/>
    </location>
</feature>
<dbReference type="PANTHER" id="PTHR12868:SF0">
    <property type="entry name" value="NADH DEHYDROGENASE [UBIQUINONE] 1 BETA SUBCOMPLEX SUBUNIT 9"/>
    <property type="match status" value="1"/>
</dbReference>
<name>A0A9D4B7N3_9SAUR</name>
<keyword evidence="13" id="KW-0472">Membrane</keyword>
<keyword evidence="9" id="KW-0999">Mitochondrion inner membrane</keyword>
<comment type="subcellular location">
    <subcellularLocation>
        <location evidence="2">Mitochondrion inner membrane</location>
        <topology evidence="2">Peripheral membrane protein</topology>
        <orientation evidence="2">Matrix side</orientation>
    </subcellularLocation>
</comment>
<keyword evidence="11" id="KW-0007">Acetylation</keyword>
<comment type="caution">
    <text evidence="17">The sequence shown here is derived from an EMBL/GenBank/DDBJ whole genome shotgun (WGS) entry which is preliminary data.</text>
</comment>
<evidence type="ECO:0000256" key="8">
    <source>
        <dbReference type="ARBA" id="ARBA00022660"/>
    </source>
</evidence>
<comment type="subunit">
    <text evidence="4">Mammalian complex I is composed of 45 different subunits.</text>
</comment>
<dbReference type="InterPro" id="IPR045292">
    <property type="entry name" value="Complex1_LYR_NDUFB9_LYRM3"/>
</dbReference>
<comment type="similarity">
    <text evidence="3">Belongs to the complex I LYR family.</text>
</comment>
<keyword evidence="10" id="KW-0249">Electron transport</keyword>
<dbReference type="GO" id="GO:0005743">
    <property type="term" value="C:mitochondrial inner membrane"/>
    <property type="evidence" value="ECO:0007669"/>
    <property type="project" value="UniProtKB-SubCell"/>
</dbReference>
<dbReference type="PANTHER" id="PTHR12868">
    <property type="entry name" value="NADH-UBIQUINONE OXIDOREDUCTASE B22 SUBUNIT"/>
    <property type="match status" value="1"/>
</dbReference>
<evidence type="ECO:0000313" key="17">
    <source>
        <dbReference type="EMBL" id="KAH1183405.1"/>
    </source>
</evidence>
<evidence type="ECO:0000256" key="11">
    <source>
        <dbReference type="ARBA" id="ARBA00022990"/>
    </source>
</evidence>
<keyword evidence="8" id="KW-0679">Respiratory chain</keyword>
<sequence>MAAYLTHQQKVMWLYKRAMRQLDSWCIHRDKYRFFACVLRERFEEHKNEKDMVKAVKLLRAAGKNFGQSSILNLTSSLILLEAHLLRDMNVTRLLSGSWISGILLRRQCILIISPKGSNGRGCG</sequence>
<protein>
    <recommendedName>
        <fullName evidence="5">NADH dehydrogenase [ubiquinone] 1 beta subcomplex subunit 9</fullName>
    </recommendedName>
    <alternativeName>
        <fullName evidence="14">Complex I-B22</fullName>
    </alternativeName>
    <alternativeName>
        <fullName evidence="15">NADH-ubiquinone oxidoreductase B22 subunit</fullName>
    </alternativeName>
</protein>
<evidence type="ECO:0000313" key="18">
    <source>
        <dbReference type="Proteomes" id="UP000827986"/>
    </source>
</evidence>
<organism evidence="17 18">
    <name type="scientific">Mauremys mutica</name>
    <name type="common">yellowpond turtle</name>
    <dbReference type="NCBI Taxonomy" id="74926"/>
    <lineage>
        <taxon>Eukaryota</taxon>
        <taxon>Metazoa</taxon>
        <taxon>Chordata</taxon>
        <taxon>Craniata</taxon>
        <taxon>Vertebrata</taxon>
        <taxon>Euteleostomi</taxon>
        <taxon>Archelosauria</taxon>
        <taxon>Testudinata</taxon>
        <taxon>Testudines</taxon>
        <taxon>Cryptodira</taxon>
        <taxon>Durocryptodira</taxon>
        <taxon>Testudinoidea</taxon>
        <taxon>Geoemydidae</taxon>
        <taxon>Geoemydinae</taxon>
        <taxon>Mauremys</taxon>
    </lineage>
</organism>
<proteinExistence type="inferred from homology"/>
<comment type="function">
    <text evidence="1">Accessory subunit of the mitochondrial membrane respiratory chain NADH dehydrogenase (Complex I), that is believed to be not involved in catalysis. Complex I functions in the transfer of electrons from NADH to the respiratory chain. The immediate electron acceptor for the enzyme is believed to be ubiquinone.</text>
</comment>
<evidence type="ECO:0000256" key="14">
    <source>
        <dbReference type="ARBA" id="ARBA00030192"/>
    </source>
</evidence>
<dbReference type="InterPro" id="IPR008011">
    <property type="entry name" value="Complex1_LYR_dom"/>
</dbReference>
<evidence type="ECO:0000256" key="13">
    <source>
        <dbReference type="ARBA" id="ARBA00023136"/>
    </source>
</evidence>
<accession>A0A9D4B7N3</accession>
<evidence type="ECO:0000256" key="7">
    <source>
        <dbReference type="ARBA" id="ARBA00022553"/>
    </source>
</evidence>
<dbReference type="EMBL" id="JAHDVG010000466">
    <property type="protein sequence ID" value="KAH1183405.1"/>
    <property type="molecule type" value="Genomic_DNA"/>
</dbReference>
<dbReference type="CDD" id="cd20263">
    <property type="entry name" value="Complex1_LYR_NDUFB9_LYRM3"/>
    <property type="match status" value="1"/>
</dbReference>
<keyword evidence="12" id="KW-0496">Mitochondrion</keyword>
<reference evidence="17" key="1">
    <citation type="submission" date="2021-09" db="EMBL/GenBank/DDBJ databases">
        <title>The genome of Mauremys mutica provides insights into the evolution of semi-aquatic lifestyle.</title>
        <authorList>
            <person name="Gong S."/>
            <person name="Gao Y."/>
        </authorList>
    </citation>
    <scope>NUCLEOTIDE SEQUENCE</scope>
    <source>
        <strain evidence="17">MM-2020</strain>
        <tissue evidence="17">Muscle</tissue>
    </source>
</reference>
<evidence type="ECO:0000256" key="5">
    <source>
        <dbReference type="ARBA" id="ARBA00018684"/>
    </source>
</evidence>
<keyword evidence="7" id="KW-0597">Phosphoprotein</keyword>
<keyword evidence="6" id="KW-0813">Transport</keyword>
<dbReference type="AlphaFoldDB" id="A0A9D4B7N3"/>
<evidence type="ECO:0000256" key="4">
    <source>
        <dbReference type="ARBA" id="ARBA00011790"/>
    </source>
</evidence>
<dbReference type="Pfam" id="PF05347">
    <property type="entry name" value="Complex1_LYR"/>
    <property type="match status" value="1"/>
</dbReference>
<evidence type="ECO:0000256" key="1">
    <source>
        <dbReference type="ARBA" id="ARBA00002920"/>
    </source>
</evidence>
<evidence type="ECO:0000256" key="15">
    <source>
        <dbReference type="ARBA" id="ARBA00032528"/>
    </source>
</evidence>
<evidence type="ECO:0000259" key="16">
    <source>
        <dbReference type="Pfam" id="PF05347"/>
    </source>
</evidence>
<evidence type="ECO:0000256" key="2">
    <source>
        <dbReference type="ARBA" id="ARBA00004443"/>
    </source>
</evidence>
<gene>
    <name evidence="17" type="ORF">KIL84_004897</name>
</gene>
<keyword evidence="18" id="KW-1185">Reference proteome</keyword>